<dbReference type="Pfam" id="PF01248">
    <property type="entry name" value="Ribosomal_L7Ae"/>
    <property type="match status" value="1"/>
</dbReference>
<organism evidence="3 4">
    <name type="scientific">Symbiodinium microadriaticum</name>
    <name type="common">Dinoflagellate</name>
    <name type="synonym">Zooxanthella microadriatica</name>
    <dbReference type="NCBI Taxonomy" id="2951"/>
    <lineage>
        <taxon>Eukaryota</taxon>
        <taxon>Sar</taxon>
        <taxon>Alveolata</taxon>
        <taxon>Dinophyceae</taxon>
        <taxon>Suessiales</taxon>
        <taxon>Symbiodiniaceae</taxon>
        <taxon>Symbiodinium</taxon>
    </lineage>
</organism>
<dbReference type="InterPro" id="IPR040051">
    <property type="entry name" value="SECISBP2"/>
</dbReference>
<proteinExistence type="predicted"/>
<dbReference type="Proteomes" id="UP000186817">
    <property type="component" value="Unassembled WGS sequence"/>
</dbReference>
<dbReference type="GO" id="GO:0043021">
    <property type="term" value="F:ribonucleoprotein complex binding"/>
    <property type="evidence" value="ECO:0007669"/>
    <property type="project" value="TreeGrafter"/>
</dbReference>
<dbReference type="SUPFAM" id="SSF55315">
    <property type="entry name" value="L30e-like"/>
    <property type="match status" value="1"/>
</dbReference>
<evidence type="ECO:0000313" key="3">
    <source>
        <dbReference type="EMBL" id="OLQ10204.1"/>
    </source>
</evidence>
<dbReference type="SUPFAM" id="SSF82199">
    <property type="entry name" value="SET domain"/>
    <property type="match status" value="1"/>
</dbReference>
<feature type="region of interest" description="Disordered" evidence="1">
    <location>
        <begin position="506"/>
        <end position="531"/>
    </location>
</feature>
<evidence type="ECO:0000313" key="4">
    <source>
        <dbReference type="Proteomes" id="UP000186817"/>
    </source>
</evidence>
<sequence length="956" mass="107642">MRNVNVVERVSVGRCLEASEPISTGEILLVEEPLFVSAWGEELKRLAAELFKTLSTPLELPLVTQLFITVLGEIVRGSRAAVLSRLSQLRGHPEQWCQTVGNLHAALREEFGSKLDLSELLDLYSKLAANAHETDDKRAAVYSIGSLAEHSCRPSAFKCVLAKRHTLVIRALSDLATGDIVSLAYIPEYFPTWHRQELLQRSFNFHCGCQRCTEEEPEVVCAFLCPDCASPCCPPRPCRSPGDFDMLLCEECGFRVEDEQLQAFREAERCERLCNDCTPYLHPYHFRIFHMYLGNLQLVSPEQRLDILEQLEDAHGRLGNRVHPLHAKFEELKARCWHLQDDSSATATAYERAAELYALTHGTEAEECRRCAAAAAAIQRETEATIGSNIFHTNYGPTREVSISGKAIDEEVSDAASRTMGHWDSAFQVENFDTYSLIPVLARQQFPLGQVPLSDMAEASRRDIRAGAVSKTILEQSSMDLTNLRIGKQRIVSKKKKMSKLKKTILEDREFREGDPKESESAPSRLNADAPAFMPAEWLRTGTEEDRAALETPLVPAMRAPLPAGPVTTLAGGPAGPAPSPDRDPTEDPSDGSEEIEPLSISETLERLRTVQEKSQKPKEAVAKPANLEVRHYVHQELSDDLDEKVKFVLSELVRFQDRAKEQNPMKYAKLKRYCVGLREARRAITRSKCKGLIVAPNLETSSAEGGLDDTVEDVIELAREHEVPVVFALSRNRIGKAMGKNIRLSIVALHSVDGVHQQFKEIVKIAEELRRRWVLRQMAHATSEFAEQVQKRTEEKAARDAARREEKERLAEEKAAEELRRREASKEAKAARAEAKARKVAEQKEQAERRREEKEALAKEREEEKRKEEAKLEEERVAERILEEERKRKEEEAAKEAERLRKVAERRAEQERQRQMAEASKAKAKAKAASAPSQEESDAESSGSDLPLGFNSNLF</sequence>
<dbReference type="Gene3D" id="2.170.270.10">
    <property type="entry name" value="SET domain"/>
    <property type="match status" value="1"/>
</dbReference>
<feature type="compositionally biased region" description="Basic and acidic residues" evidence="1">
    <location>
        <begin position="790"/>
        <end position="916"/>
    </location>
</feature>
<feature type="region of interest" description="Disordered" evidence="1">
    <location>
        <begin position="785"/>
        <end position="956"/>
    </location>
</feature>
<evidence type="ECO:0000259" key="2">
    <source>
        <dbReference type="Pfam" id="PF01248"/>
    </source>
</evidence>
<reference evidence="3 4" key="1">
    <citation type="submission" date="2016-02" db="EMBL/GenBank/DDBJ databases">
        <title>Genome analysis of coral dinoflagellate symbionts highlights evolutionary adaptations to a symbiotic lifestyle.</title>
        <authorList>
            <person name="Aranda M."/>
            <person name="Li Y."/>
            <person name="Liew Y.J."/>
            <person name="Baumgarten S."/>
            <person name="Simakov O."/>
            <person name="Wilson M."/>
            <person name="Piel J."/>
            <person name="Ashoor H."/>
            <person name="Bougouffa S."/>
            <person name="Bajic V.B."/>
            <person name="Ryu T."/>
            <person name="Ravasi T."/>
            <person name="Bayer T."/>
            <person name="Micklem G."/>
            <person name="Kim H."/>
            <person name="Bhak J."/>
            <person name="Lajeunesse T.C."/>
            <person name="Voolstra C.R."/>
        </authorList>
    </citation>
    <scope>NUCLEOTIDE SEQUENCE [LARGE SCALE GENOMIC DNA]</scope>
    <source>
        <strain evidence="3 4">CCMP2467</strain>
    </source>
</reference>
<gene>
    <name evidence="3" type="primary">Secisbp2</name>
    <name evidence="3" type="ORF">AK812_SmicGene6147</name>
</gene>
<dbReference type="GO" id="GO:0005739">
    <property type="term" value="C:mitochondrion"/>
    <property type="evidence" value="ECO:0007669"/>
    <property type="project" value="TreeGrafter"/>
</dbReference>
<feature type="domain" description="Ribosomal protein eL8/eL30/eS12/Gadd45" evidence="2">
    <location>
        <begin position="666"/>
        <end position="750"/>
    </location>
</feature>
<dbReference type="AlphaFoldDB" id="A0A1Q9ES00"/>
<dbReference type="OrthoDB" id="438641at2759"/>
<feature type="region of interest" description="Disordered" evidence="1">
    <location>
        <begin position="558"/>
        <end position="604"/>
    </location>
</feature>
<comment type="caution">
    <text evidence="3">The sequence shown here is derived from an EMBL/GenBank/DDBJ whole genome shotgun (WGS) entry which is preliminary data.</text>
</comment>
<dbReference type="EMBL" id="LSRX01000082">
    <property type="protein sequence ID" value="OLQ10204.1"/>
    <property type="molecule type" value="Genomic_DNA"/>
</dbReference>
<dbReference type="InterPro" id="IPR046341">
    <property type="entry name" value="SET_dom_sf"/>
</dbReference>
<dbReference type="InterPro" id="IPR029064">
    <property type="entry name" value="Ribosomal_eL30-like_sf"/>
</dbReference>
<feature type="compositionally biased region" description="Acidic residues" evidence="1">
    <location>
        <begin position="587"/>
        <end position="597"/>
    </location>
</feature>
<feature type="compositionally biased region" description="Polar residues" evidence="1">
    <location>
        <begin position="941"/>
        <end position="956"/>
    </location>
</feature>
<dbReference type="InterPro" id="IPR004038">
    <property type="entry name" value="Ribosomal_eL8/eL30/eS12/Gad45"/>
</dbReference>
<dbReference type="GO" id="GO:0035368">
    <property type="term" value="F:selenocysteine insertion sequence binding"/>
    <property type="evidence" value="ECO:0007669"/>
    <property type="project" value="InterPro"/>
</dbReference>
<accession>A0A1Q9ES00</accession>
<dbReference type="GO" id="GO:0003730">
    <property type="term" value="F:mRNA 3'-UTR binding"/>
    <property type="evidence" value="ECO:0007669"/>
    <property type="project" value="TreeGrafter"/>
</dbReference>
<name>A0A1Q9ES00_SYMMI</name>
<keyword evidence="4" id="KW-1185">Reference proteome</keyword>
<dbReference type="PANTHER" id="PTHR13284:SF4">
    <property type="entry name" value="C2H2-TYPE DOMAIN-CONTAINING PROTEIN"/>
    <property type="match status" value="1"/>
</dbReference>
<dbReference type="GO" id="GO:1990904">
    <property type="term" value="C:ribonucleoprotein complex"/>
    <property type="evidence" value="ECO:0007669"/>
    <property type="project" value="TreeGrafter"/>
</dbReference>
<feature type="compositionally biased region" description="Basic and acidic residues" evidence="1">
    <location>
        <begin position="506"/>
        <end position="520"/>
    </location>
</feature>
<dbReference type="PANTHER" id="PTHR13284">
    <property type="entry name" value="GH01354P"/>
    <property type="match status" value="1"/>
</dbReference>
<dbReference type="Gene3D" id="3.30.1330.30">
    <property type="match status" value="1"/>
</dbReference>
<protein>
    <submittedName>
        <fullName evidence="3">Selenocysteine insertion sequence-binding protein 2</fullName>
    </submittedName>
</protein>
<evidence type="ECO:0000256" key="1">
    <source>
        <dbReference type="SAM" id="MobiDB-lite"/>
    </source>
</evidence>